<dbReference type="AlphaFoldDB" id="A0AAE0NVA3"/>
<reference evidence="2" key="2">
    <citation type="submission" date="2023-07" db="EMBL/GenBank/DDBJ databases">
        <authorList>
            <consortium name="Lawrence Berkeley National Laboratory"/>
            <person name="Haridas S."/>
            <person name="Hensen N."/>
            <person name="Bonometti L."/>
            <person name="Westerberg I."/>
            <person name="Brannstrom I.O."/>
            <person name="Guillou S."/>
            <person name="Cros-Aarteil S."/>
            <person name="Calhoun S."/>
            <person name="Kuo A."/>
            <person name="Mondo S."/>
            <person name="Pangilinan J."/>
            <person name="Riley R."/>
            <person name="LaButti K."/>
            <person name="Andreopoulos B."/>
            <person name="Lipzen A."/>
            <person name="Chen C."/>
            <person name="Yanf M."/>
            <person name="Daum C."/>
            <person name="Ng V."/>
            <person name="Clum A."/>
            <person name="Steindorff A."/>
            <person name="Ohm R."/>
            <person name="Martin F."/>
            <person name="Silar P."/>
            <person name="Natvig D."/>
            <person name="Lalanne C."/>
            <person name="Gautier V."/>
            <person name="Ament-velasquez S.L."/>
            <person name="Kruys A."/>
            <person name="Hutchinson M.I."/>
            <person name="Powell A.J."/>
            <person name="Barry K."/>
            <person name="Miller A.N."/>
            <person name="Grigoriev I.V."/>
            <person name="Debuchy R."/>
            <person name="Gladieux P."/>
            <person name="Thoren M.H."/>
            <person name="Johannesson H."/>
        </authorList>
    </citation>
    <scope>NUCLEOTIDE SEQUENCE</scope>
    <source>
        <strain evidence="2">FGSC 1904</strain>
    </source>
</reference>
<organism evidence="2 3">
    <name type="scientific">Sordaria brevicollis</name>
    <dbReference type="NCBI Taxonomy" id="83679"/>
    <lineage>
        <taxon>Eukaryota</taxon>
        <taxon>Fungi</taxon>
        <taxon>Dikarya</taxon>
        <taxon>Ascomycota</taxon>
        <taxon>Pezizomycotina</taxon>
        <taxon>Sordariomycetes</taxon>
        <taxon>Sordariomycetidae</taxon>
        <taxon>Sordariales</taxon>
        <taxon>Sordariaceae</taxon>
        <taxon>Sordaria</taxon>
    </lineage>
</organism>
<protein>
    <recommendedName>
        <fullName evidence="4">Secreted protein</fullName>
    </recommendedName>
</protein>
<name>A0AAE0NVA3_SORBR</name>
<reference evidence="2" key="1">
    <citation type="journal article" date="2023" name="Mol. Phylogenet. Evol.">
        <title>Genome-scale phylogeny and comparative genomics of the fungal order Sordariales.</title>
        <authorList>
            <person name="Hensen N."/>
            <person name="Bonometti L."/>
            <person name="Westerberg I."/>
            <person name="Brannstrom I.O."/>
            <person name="Guillou S."/>
            <person name="Cros-Aarteil S."/>
            <person name="Calhoun S."/>
            <person name="Haridas S."/>
            <person name="Kuo A."/>
            <person name="Mondo S."/>
            <person name="Pangilinan J."/>
            <person name="Riley R."/>
            <person name="LaButti K."/>
            <person name="Andreopoulos B."/>
            <person name="Lipzen A."/>
            <person name="Chen C."/>
            <person name="Yan M."/>
            <person name="Daum C."/>
            <person name="Ng V."/>
            <person name="Clum A."/>
            <person name="Steindorff A."/>
            <person name="Ohm R.A."/>
            <person name="Martin F."/>
            <person name="Silar P."/>
            <person name="Natvig D.O."/>
            <person name="Lalanne C."/>
            <person name="Gautier V."/>
            <person name="Ament-Velasquez S.L."/>
            <person name="Kruys A."/>
            <person name="Hutchinson M.I."/>
            <person name="Powell A.J."/>
            <person name="Barry K."/>
            <person name="Miller A.N."/>
            <person name="Grigoriev I.V."/>
            <person name="Debuchy R."/>
            <person name="Gladieux P."/>
            <person name="Hiltunen Thoren M."/>
            <person name="Johannesson H."/>
        </authorList>
    </citation>
    <scope>NUCLEOTIDE SEQUENCE</scope>
    <source>
        <strain evidence="2">FGSC 1904</strain>
    </source>
</reference>
<evidence type="ECO:0000256" key="1">
    <source>
        <dbReference type="SAM" id="SignalP"/>
    </source>
</evidence>
<feature type="chain" id="PRO_5042275381" description="Secreted protein" evidence="1">
    <location>
        <begin position="21"/>
        <end position="75"/>
    </location>
</feature>
<dbReference type="Proteomes" id="UP001281003">
    <property type="component" value="Unassembled WGS sequence"/>
</dbReference>
<accession>A0AAE0NVA3</accession>
<gene>
    <name evidence="2" type="ORF">B0T20DRAFT_426891</name>
</gene>
<feature type="signal peptide" evidence="1">
    <location>
        <begin position="1"/>
        <end position="20"/>
    </location>
</feature>
<evidence type="ECO:0008006" key="4">
    <source>
        <dbReference type="Google" id="ProtNLM"/>
    </source>
</evidence>
<keyword evidence="1" id="KW-0732">Signal</keyword>
<evidence type="ECO:0000313" key="2">
    <source>
        <dbReference type="EMBL" id="KAK3388199.1"/>
    </source>
</evidence>
<proteinExistence type="predicted"/>
<sequence length="75" mass="8890">MCFLIFFPLLLLVMRRGYYGDGLRRRPLHPTTIVVDRQHKQSVNINTRKQFLPRSFTMTELHLGRTMGFHDRDGS</sequence>
<evidence type="ECO:0000313" key="3">
    <source>
        <dbReference type="Proteomes" id="UP001281003"/>
    </source>
</evidence>
<keyword evidence="3" id="KW-1185">Reference proteome</keyword>
<comment type="caution">
    <text evidence="2">The sequence shown here is derived from an EMBL/GenBank/DDBJ whole genome shotgun (WGS) entry which is preliminary data.</text>
</comment>
<dbReference type="EMBL" id="JAUTDP010000017">
    <property type="protein sequence ID" value="KAK3388199.1"/>
    <property type="molecule type" value="Genomic_DNA"/>
</dbReference>